<dbReference type="PANTHER" id="PTHR19328">
    <property type="entry name" value="HEDGEHOG-INTERACTING PROTEIN"/>
    <property type="match status" value="1"/>
</dbReference>
<gene>
    <name evidence="2" type="ORF">ACFPN2_29675</name>
</gene>
<dbReference type="EMBL" id="JBHSDU010000015">
    <property type="protein sequence ID" value="MFC4313286.1"/>
    <property type="molecule type" value="Genomic_DNA"/>
</dbReference>
<feature type="domain" description="Glucose/Sorbosone dehydrogenase" evidence="1">
    <location>
        <begin position="33"/>
        <end position="360"/>
    </location>
</feature>
<comment type="caution">
    <text evidence="2">The sequence shown here is derived from an EMBL/GenBank/DDBJ whole genome shotgun (WGS) entry which is preliminary data.</text>
</comment>
<dbReference type="InterPro" id="IPR011042">
    <property type="entry name" value="6-blade_b-propeller_TolB-like"/>
</dbReference>
<dbReference type="GO" id="GO:0016491">
    <property type="term" value="F:oxidoreductase activity"/>
    <property type="evidence" value="ECO:0007669"/>
    <property type="project" value="UniProtKB-KW"/>
</dbReference>
<accession>A0ABV8T0U2</accession>
<dbReference type="PANTHER" id="PTHR19328:SF75">
    <property type="entry name" value="ALDOSE SUGAR DEHYDROGENASE YLII"/>
    <property type="match status" value="1"/>
</dbReference>
<dbReference type="RefSeq" id="WP_380603464.1">
    <property type="nucleotide sequence ID" value="NZ_JBHSDU010000015.1"/>
</dbReference>
<name>A0ABV8T0U2_9GAMM</name>
<dbReference type="InterPro" id="IPR012938">
    <property type="entry name" value="Glc/Sorbosone_DH"/>
</dbReference>
<dbReference type="Gene3D" id="2.120.10.30">
    <property type="entry name" value="TolB, C-terminal domain"/>
    <property type="match status" value="1"/>
</dbReference>
<dbReference type="Pfam" id="PF07995">
    <property type="entry name" value="GSDH"/>
    <property type="match status" value="1"/>
</dbReference>
<reference evidence="3" key="1">
    <citation type="journal article" date="2019" name="Int. J. Syst. Evol. Microbiol.">
        <title>The Global Catalogue of Microorganisms (GCM) 10K type strain sequencing project: providing services to taxonomists for standard genome sequencing and annotation.</title>
        <authorList>
            <consortium name="The Broad Institute Genomics Platform"/>
            <consortium name="The Broad Institute Genome Sequencing Center for Infectious Disease"/>
            <person name="Wu L."/>
            <person name="Ma J."/>
        </authorList>
    </citation>
    <scope>NUCLEOTIDE SEQUENCE [LARGE SCALE GENOMIC DNA]</scope>
    <source>
        <strain evidence="3">CGMCC 1.10759</strain>
    </source>
</reference>
<keyword evidence="3" id="KW-1185">Reference proteome</keyword>
<organism evidence="2 3">
    <name type="scientific">Steroidobacter flavus</name>
    <dbReference type="NCBI Taxonomy" id="1842136"/>
    <lineage>
        <taxon>Bacteria</taxon>
        <taxon>Pseudomonadati</taxon>
        <taxon>Pseudomonadota</taxon>
        <taxon>Gammaproteobacteria</taxon>
        <taxon>Steroidobacterales</taxon>
        <taxon>Steroidobacteraceae</taxon>
        <taxon>Steroidobacter</taxon>
    </lineage>
</organism>
<sequence length="366" mass="39674">MFVLAAGVACADNERVLDSELHKLRVTTVAAGLEHPWSVAFLPDGKFLVTERPGRLRIVDAKGNVSAPLQGVPKVAAVGQGGLLDVALAPDFATSRWIYFSYSEPREGGNGTSVARAKLGPQGLTDLNVIFRQTPAVDSSGHFGSRLVFARDGSLFVTLGERQLKYFAVRAQDLETHFGKIVHLKPEGGAAPDNPFLLVPGAQPEIWSYGHRNVQGAALHPDTGELWITEHGPKGGDELNRVQRGANYGWPLVTYGIAYNGDKIGVGQERAGIEPPVYYWVPSIGTSGLTFYTGNRFPKWRGQVFAGGLYGMVERLQLDGDKIVHKERLLEQLDQRIRDVRTGPDGLLYVLTDGPKGALISVAPAE</sequence>
<evidence type="ECO:0000313" key="2">
    <source>
        <dbReference type="EMBL" id="MFC4313286.1"/>
    </source>
</evidence>
<dbReference type="EC" id="1.1.5.-" evidence="2"/>
<evidence type="ECO:0000313" key="3">
    <source>
        <dbReference type="Proteomes" id="UP001595904"/>
    </source>
</evidence>
<evidence type="ECO:0000259" key="1">
    <source>
        <dbReference type="Pfam" id="PF07995"/>
    </source>
</evidence>
<keyword evidence="2" id="KW-0560">Oxidoreductase</keyword>
<dbReference type="SUPFAM" id="SSF50952">
    <property type="entry name" value="Soluble quinoprotein glucose dehydrogenase"/>
    <property type="match status" value="1"/>
</dbReference>
<protein>
    <submittedName>
        <fullName evidence="2">PQQ-dependent sugar dehydrogenase</fullName>
        <ecNumber evidence="2">1.1.5.-</ecNumber>
    </submittedName>
</protein>
<dbReference type="Proteomes" id="UP001595904">
    <property type="component" value="Unassembled WGS sequence"/>
</dbReference>
<dbReference type="InterPro" id="IPR011041">
    <property type="entry name" value="Quinoprot_gluc/sorb_DH_b-prop"/>
</dbReference>
<proteinExistence type="predicted"/>